<protein>
    <submittedName>
        <fullName evidence="1">Uncharacterized protein</fullName>
    </submittedName>
</protein>
<dbReference type="EMBL" id="JADGMS010000010">
    <property type="protein sequence ID" value="KAF9673264.1"/>
    <property type="molecule type" value="Genomic_DNA"/>
</dbReference>
<accession>A0A835MQZ5</accession>
<evidence type="ECO:0000313" key="2">
    <source>
        <dbReference type="Proteomes" id="UP000657918"/>
    </source>
</evidence>
<comment type="caution">
    <text evidence="1">The sequence shown here is derived from an EMBL/GenBank/DDBJ whole genome shotgun (WGS) entry which is preliminary data.</text>
</comment>
<dbReference type="OrthoDB" id="1660139at2759"/>
<dbReference type="PANTHER" id="PTHR33484:SF3">
    <property type="entry name" value="HYDROXYPROLINE-RICH GLYCOPROTEIN FAMILY PROTEIN"/>
    <property type="match status" value="1"/>
</dbReference>
<reference evidence="1 2" key="1">
    <citation type="submission" date="2020-10" db="EMBL/GenBank/DDBJ databases">
        <title>Plant Genome Project.</title>
        <authorList>
            <person name="Zhang R.-G."/>
        </authorList>
    </citation>
    <scope>NUCLEOTIDE SEQUENCE [LARGE SCALE GENOMIC DNA]</scope>
    <source>
        <strain evidence="1">FAFU-HL-1</strain>
        <tissue evidence="1">Leaf</tissue>
    </source>
</reference>
<organism evidence="1 2">
    <name type="scientific">Salix dunnii</name>
    <dbReference type="NCBI Taxonomy" id="1413687"/>
    <lineage>
        <taxon>Eukaryota</taxon>
        <taxon>Viridiplantae</taxon>
        <taxon>Streptophyta</taxon>
        <taxon>Embryophyta</taxon>
        <taxon>Tracheophyta</taxon>
        <taxon>Spermatophyta</taxon>
        <taxon>Magnoliopsida</taxon>
        <taxon>eudicotyledons</taxon>
        <taxon>Gunneridae</taxon>
        <taxon>Pentapetalae</taxon>
        <taxon>rosids</taxon>
        <taxon>fabids</taxon>
        <taxon>Malpighiales</taxon>
        <taxon>Salicaceae</taxon>
        <taxon>Saliceae</taxon>
        <taxon>Salix</taxon>
    </lineage>
</organism>
<sequence length="198" mass="22701">MARQADRLYGIRLEGFELIDEWHGCPRRPSPDQEHHQQRYDYREIQVPRTKRDVINNKEAAKRYGGVESPFGELSMTVTATNCVLSRRFFFSALLSHKQLKSSSPVQGAPSRKWSIMESPGESETYNRLARIGLEGFAAIDELFGRPKGRPPVRKVPNYYNDHQGNKIPATEVIDSNEAAQRYKGKIYTVYRGKPVPF</sequence>
<dbReference type="PANTHER" id="PTHR33484">
    <property type="entry name" value="BNAC07G33360D PROTEIN"/>
    <property type="match status" value="1"/>
</dbReference>
<proteinExistence type="predicted"/>
<gene>
    <name evidence="1" type="ORF">SADUNF_Sadunf10G0006200</name>
</gene>
<keyword evidence="2" id="KW-1185">Reference proteome</keyword>
<dbReference type="Proteomes" id="UP000657918">
    <property type="component" value="Unassembled WGS sequence"/>
</dbReference>
<evidence type="ECO:0000313" key="1">
    <source>
        <dbReference type="EMBL" id="KAF9673264.1"/>
    </source>
</evidence>
<dbReference type="AlphaFoldDB" id="A0A835MQZ5"/>
<name>A0A835MQZ5_9ROSI</name>